<evidence type="ECO:0000313" key="5">
    <source>
        <dbReference type="EMBL" id="SMX26907.1"/>
    </source>
</evidence>
<evidence type="ECO:0000313" key="6">
    <source>
        <dbReference type="Proteomes" id="UP000225972"/>
    </source>
</evidence>
<dbReference type="GO" id="GO:0004630">
    <property type="term" value="F:phospholipase D activity"/>
    <property type="evidence" value="ECO:0007669"/>
    <property type="project" value="UniProtKB-EC"/>
</dbReference>
<keyword evidence="4" id="KW-0443">Lipid metabolism</keyword>
<sequence>MRFRPKSEATPFRNFFRKYSDDWRKHKEGLGRKEFLRDHGKRHRSVGAIETRFDGIEGHLIELIAQSDVALGAIAWLTNERLLDALAQLKRASFVVQKEDFLRPDLTDENKQHFSRRLRRQYDQLRPLSSNDFLDCYPGSQEGMPGHNYSVENWLIAADGQYIQTDDAVRCIGFQRNQSKLSVPTMHHKFAVFGIYRPDVIILPTCVVTGSFNWSANAQVSRENIVTIFDKRVCNDYVSEWAQLWALSEELDWSQETPRFPSHYIGT</sequence>
<proteinExistence type="inferred from homology"/>
<dbReference type="Gene3D" id="3.30.870.10">
    <property type="entry name" value="Endonuclease Chain A"/>
    <property type="match status" value="1"/>
</dbReference>
<dbReference type="Proteomes" id="UP000225972">
    <property type="component" value="Unassembled WGS sequence"/>
</dbReference>
<comment type="similarity">
    <text evidence="1">Belongs to the phospholipase D family.</text>
</comment>
<reference evidence="6" key="1">
    <citation type="submission" date="2017-05" db="EMBL/GenBank/DDBJ databases">
        <authorList>
            <person name="Rodrigo-Torres L."/>
            <person name="Arahal R. D."/>
            <person name="Lucena T."/>
        </authorList>
    </citation>
    <scope>NUCLEOTIDE SEQUENCE [LARGE SCALE GENOMIC DNA]</scope>
    <source>
        <strain evidence="6">CECT 8649</strain>
    </source>
</reference>
<dbReference type="GO" id="GO:0016891">
    <property type="term" value="F:RNA endonuclease activity producing 5'-phosphomonoesters, hydrolytic mechanism"/>
    <property type="evidence" value="ECO:0007669"/>
    <property type="project" value="TreeGrafter"/>
</dbReference>
<evidence type="ECO:0000256" key="1">
    <source>
        <dbReference type="ARBA" id="ARBA00008664"/>
    </source>
</evidence>
<gene>
    <name evidence="5" type="ORF">TRP8649_01005</name>
</gene>
<dbReference type="SUPFAM" id="SSF56024">
    <property type="entry name" value="Phospholipase D/nuclease"/>
    <property type="match status" value="1"/>
</dbReference>
<evidence type="ECO:0000256" key="4">
    <source>
        <dbReference type="ARBA" id="ARBA00023098"/>
    </source>
</evidence>
<dbReference type="EC" id="3.1.4.4" evidence="2"/>
<dbReference type="GO" id="GO:0016042">
    <property type="term" value="P:lipid catabolic process"/>
    <property type="evidence" value="ECO:0007669"/>
    <property type="project" value="UniProtKB-KW"/>
</dbReference>
<evidence type="ECO:0000256" key="3">
    <source>
        <dbReference type="ARBA" id="ARBA00022963"/>
    </source>
</evidence>
<keyword evidence="3" id="KW-0442">Lipid degradation</keyword>
<dbReference type="PANTHER" id="PTHR43856:SF1">
    <property type="entry name" value="MITOCHONDRIAL CARDIOLIPIN HYDROLASE"/>
    <property type="match status" value="1"/>
</dbReference>
<evidence type="ECO:0000256" key="2">
    <source>
        <dbReference type="ARBA" id="ARBA00012027"/>
    </source>
</evidence>
<protein>
    <recommendedName>
        <fullName evidence="2">phospholipase D</fullName>
        <ecNumber evidence="2">3.1.4.4</ecNumber>
    </recommendedName>
</protein>
<accession>A0A238J9P8</accession>
<keyword evidence="6" id="KW-1185">Reference proteome</keyword>
<name>A0A238J9P8_9RHOB</name>
<dbReference type="PANTHER" id="PTHR43856">
    <property type="entry name" value="CARDIOLIPIN HYDROLASE"/>
    <property type="match status" value="1"/>
</dbReference>
<dbReference type="InterPro" id="IPR051406">
    <property type="entry name" value="PLD_domain"/>
</dbReference>
<dbReference type="OrthoDB" id="8479673at2"/>
<organism evidence="5 6">
    <name type="scientific">Pelagimonas phthalicica</name>
    <dbReference type="NCBI Taxonomy" id="1037362"/>
    <lineage>
        <taxon>Bacteria</taxon>
        <taxon>Pseudomonadati</taxon>
        <taxon>Pseudomonadota</taxon>
        <taxon>Alphaproteobacteria</taxon>
        <taxon>Rhodobacterales</taxon>
        <taxon>Roseobacteraceae</taxon>
        <taxon>Pelagimonas</taxon>
    </lineage>
</organism>
<dbReference type="EMBL" id="FXXP01000001">
    <property type="protein sequence ID" value="SMX26907.1"/>
    <property type="molecule type" value="Genomic_DNA"/>
</dbReference>
<dbReference type="AlphaFoldDB" id="A0A238J9P8"/>